<gene>
    <name evidence="8" type="primary">rpsC</name>
    <name evidence="11" type="ORF">RN98_02300</name>
</gene>
<dbReference type="OrthoDB" id="9806396at2"/>
<dbReference type="PROSITE" id="PS50823">
    <property type="entry name" value="KH_TYPE_2"/>
    <property type="match status" value="1"/>
</dbReference>
<dbReference type="InterPro" id="IPR001351">
    <property type="entry name" value="Ribosomal_uS3_C"/>
</dbReference>
<dbReference type="InterPro" id="IPR004087">
    <property type="entry name" value="KH_dom"/>
</dbReference>
<dbReference type="HAMAP" id="MF_01309_B">
    <property type="entry name" value="Ribosomal_uS3_B"/>
    <property type="match status" value="1"/>
</dbReference>
<sequence length="219" mass="24359">MGQKVDPRGLRLGITRAWDSNWYADKKEYVKYFHEDVQIKEFIKKNYFYTGISKVRIERTSPSQVVVHIHTGKAGLIIGRKGAEIDALRAKLEKLTGKKVTVKVQEIKDLNGDAVLVAESIAAQIEKRIAYKKAMTQAISRSMKSPEVKGIKVMISGRLNGAEIARSEWAVEGKVPLHTLRADIDYAVATAHTTYGALGIKVWIFHGEVLPSKKEGGEA</sequence>
<dbReference type="SUPFAM" id="SSF54814">
    <property type="entry name" value="Prokaryotic type KH domain (KH-domain type II)"/>
    <property type="match status" value="1"/>
</dbReference>
<evidence type="ECO:0000256" key="3">
    <source>
        <dbReference type="ARBA" id="ARBA00022884"/>
    </source>
</evidence>
<comment type="subunit">
    <text evidence="8">Part of the 30S ribosomal subunit. Forms a tight complex with proteins S10 and S14.</text>
</comment>
<organism evidence="11">
    <name type="scientific">Fusobacterium animalis</name>
    <dbReference type="NCBI Taxonomy" id="76859"/>
    <lineage>
        <taxon>Bacteria</taxon>
        <taxon>Fusobacteriati</taxon>
        <taxon>Fusobacteriota</taxon>
        <taxon>Fusobacteriia</taxon>
        <taxon>Fusobacteriales</taxon>
        <taxon>Fusobacteriaceae</taxon>
        <taxon>Fusobacterium</taxon>
    </lineage>
</organism>
<comment type="function">
    <text evidence="6 8">Binds the lower part of the 30S subunit head. Binds mRNA in the 70S ribosome, positioning it for translation.</text>
</comment>
<dbReference type="PANTHER" id="PTHR11760">
    <property type="entry name" value="30S/40S RIBOSOMAL PROTEIN S3"/>
    <property type="match status" value="1"/>
</dbReference>
<name>A0A0M4SP23_9FUSO</name>
<evidence type="ECO:0000256" key="6">
    <source>
        <dbReference type="ARBA" id="ARBA00024998"/>
    </source>
</evidence>
<evidence type="ECO:0000256" key="7">
    <source>
        <dbReference type="ARBA" id="ARBA00035257"/>
    </source>
</evidence>
<dbReference type="FunFam" id="3.30.1140.32:FF:000002">
    <property type="entry name" value="30S ribosomal protein S3"/>
    <property type="match status" value="1"/>
</dbReference>
<evidence type="ECO:0000256" key="1">
    <source>
        <dbReference type="ARBA" id="ARBA00010761"/>
    </source>
</evidence>
<accession>A0A0M4SP23</accession>
<dbReference type="InterPro" id="IPR036419">
    <property type="entry name" value="Ribosomal_S3_C_sf"/>
</dbReference>
<dbReference type="RefSeq" id="WP_060675737.1">
    <property type="nucleotide sequence ID" value="NZ_CP012713.1"/>
</dbReference>
<dbReference type="FunFam" id="3.30.300.20:FF:000001">
    <property type="entry name" value="30S ribosomal protein S3"/>
    <property type="match status" value="1"/>
</dbReference>
<dbReference type="EMBL" id="CP012713">
    <property type="protein sequence ID" value="ALF17070.1"/>
    <property type="molecule type" value="Genomic_DNA"/>
</dbReference>
<dbReference type="PATRIC" id="fig|76859.3.peg.449"/>
<dbReference type="AlphaFoldDB" id="A0A0M4SP23"/>
<dbReference type="Pfam" id="PF07650">
    <property type="entry name" value="KH_2"/>
    <property type="match status" value="1"/>
</dbReference>
<evidence type="ECO:0000256" key="8">
    <source>
        <dbReference type="HAMAP-Rule" id="MF_01309"/>
    </source>
</evidence>
<evidence type="ECO:0000259" key="10">
    <source>
        <dbReference type="PROSITE" id="PS50823"/>
    </source>
</evidence>
<dbReference type="CDD" id="cd02412">
    <property type="entry name" value="KH-II_30S_S3"/>
    <property type="match status" value="1"/>
</dbReference>
<dbReference type="Pfam" id="PF00189">
    <property type="entry name" value="Ribosomal_S3_C"/>
    <property type="match status" value="1"/>
</dbReference>
<dbReference type="SUPFAM" id="SSF54821">
    <property type="entry name" value="Ribosomal protein S3 C-terminal domain"/>
    <property type="match status" value="1"/>
</dbReference>
<dbReference type="Gene3D" id="3.30.1140.32">
    <property type="entry name" value="Ribosomal protein S3, C-terminal domain"/>
    <property type="match status" value="1"/>
</dbReference>
<proteinExistence type="inferred from homology"/>
<evidence type="ECO:0000256" key="4">
    <source>
        <dbReference type="ARBA" id="ARBA00022980"/>
    </source>
</evidence>
<dbReference type="InterPro" id="IPR004044">
    <property type="entry name" value="KH_dom_type_2"/>
</dbReference>
<keyword evidence="2 8" id="KW-0699">rRNA-binding</keyword>
<dbReference type="PROSITE" id="PS00548">
    <property type="entry name" value="RIBOSOMAL_S3"/>
    <property type="match status" value="1"/>
</dbReference>
<evidence type="ECO:0000256" key="9">
    <source>
        <dbReference type="RuleBase" id="RU003624"/>
    </source>
</evidence>
<evidence type="ECO:0000313" key="11">
    <source>
        <dbReference type="EMBL" id="ALF17070.1"/>
    </source>
</evidence>
<feature type="domain" description="KH type-2" evidence="10">
    <location>
        <begin position="39"/>
        <end position="108"/>
    </location>
</feature>
<comment type="similarity">
    <text evidence="1 8 9">Belongs to the universal ribosomal protein uS3 family.</text>
</comment>
<dbReference type="NCBIfam" id="TIGR01009">
    <property type="entry name" value="rpsC_bact"/>
    <property type="match status" value="1"/>
</dbReference>
<evidence type="ECO:0000256" key="5">
    <source>
        <dbReference type="ARBA" id="ARBA00023274"/>
    </source>
</evidence>
<dbReference type="GO" id="GO:0003735">
    <property type="term" value="F:structural constituent of ribosome"/>
    <property type="evidence" value="ECO:0007669"/>
    <property type="project" value="InterPro"/>
</dbReference>
<dbReference type="PANTHER" id="PTHR11760:SF19">
    <property type="entry name" value="SMALL RIBOSOMAL SUBUNIT PROTEIN US3C"/>
    <property type="match status" value="1"/>
</dbReference>
<keyword evidence="4 8" id="KW-0689">Ribosomal protein</keyword>
<dbReference type="GO" id="GO:0022627">
    <property type="term" value="C:cytosolic small ribosomal subunit"/>
    <property type="evidence" value="ECO:0007669"/>
    <property type="project" value="TreeGrafter"/>
</dbReference>
<dbReference type="InterPro" id="IPR005704">
    <property type="entry name" value="Ribosomal_uS3_bac-typ"/>
</dbReference>
<dbReference type="GO" id="GO:0019843">
    <property type="term" value="F:rRNA binding"/>
    <property type="evidence" value="ECO:0007669"/>
    <property type="project" value="UniProtKB-UniRule"/>
</dbReference>
<evidence type="ECO:0000256" key="2">
    <source>
        <dbReference type="ARBA" id="ARBA00022730"/>
    </source>
</evidence>
<evidence type="ECO:0000313" key="12">
    <source>
        <dbReference type="Proteomes" id="UP000063147"/>
    </source>
</evidence>
<reference evidence="11 12" key="1">
    <citation type="submission" date="2015-09" db="EMBL/GenBank/DDBJ databases">
        <authorList>
            <person name="Jackson K.R."/>
            <person name="Lunt B.L."/>
            <person name="Fisher J.N.B."/>
            <person name="Gardner A.V."/>
            <person name="Bailey M.E."/>
            <person name="Deus L.M."/>
            <person name="Earl A.S."/>
            <person name="Gibby P.D."/>
            <person name="Hartmann K.A."/>
            <person name="Liu J.E."/>
            <person name="Manci A.M."/>
            <person name="Nielsen D.A."/>
            <person name="Solomon M.B."/>
            <person name="Breakwell D.P."/>
            <person name="Burnett S.H."/>
            <person name="Grose J.H."/>
        </authorList>
    </citation>
    <scope>NUCLEOTIDE SEQUENCE [LARGE SCALE GENOMIC DNA]</scope>
    <source>
        <strain evidence="11 12">KCOM 1279</strain>
    </source>
</reference>
<dbReference type="GO" id="GO:0003729">
    <property type="term" value="F:mRNA binding"/>
    <property type="evidence" value="ECO:0007669"/>
    <property type="project" value="UniProtKB-UniRule"/>
</dbReference>
<dbReference type="InterPro" id="IPR015946">
    <property type="entry name" value="KH_dom-like_a/b"/>
</dbReference>
<dbReference type="InterPro" id="IPR018280">
    <property type="entry name" value="Ribosomal_uS3_CS"/>
</dbReference>
<dbReference type="GO" id="GO:0006412">
    <property type="term" value="P:translation"/>
    <property type="evidence" value="ECO:0007669"/>
    <property type="project" value="UniProtKB-UniRule"/>
</dbReference>
<keyword evidence="5 8" id="KW-0687">Ribonucleoprotein</keyword>
<dbReference type="InterPro" id="IPR057258">
    <property type="entry name" value="Ribosomal_uS3"/>
</dbReference>
<dbReference type="SMART" id="SM00322">
    <property type="entry name" value="KH"/>
    <property type="match status" value="1"/>
</dbReference>
<dbReference type="InterPro" id="IPR009019">
    <property type="entry name" value="KH_sf_prok-type"/>
</dbReference>
<protein>
    <recommendedName>
        <fullName evidence="7 8">Small ribosomal subunit protein uS3</fullName>
    </recommendedName>
</protein>
<dbReference type="Proteomes" id="UP000063147">
    <property type="component" value="Chromosome"/>
</dbReference>
<keyword evidence="3 8" id="KW-0694">RNA-binding</keyword>
<dbReference type="Gene3D" id="3.30.300.20">
    <property type="match status" value="1"/>
</dbReference>